<evidence type="ECO:0000313" key="1">
    <source>
        <dbReference type="EMBL" id="SKC37592.1"/>
    </source>
</evidence>
<proteinExistence type="predicted"/>
<organism evidence="1 2">
    <name type="scientific">Okibacterium fritillariae</name>
    <dbReference type="NCBI Taxonomy" id="123320"/>
    <lineage>
        <taxon>Bacteria</taxon>
        <taxon>Bacillati</taxon>
        <taxon>Actinomycetota</taxon>
        <taxon>Actinomycetes</taxon>
        <taxon>Micrococcales</taxon>
        <taxon>Microbacteriaceae</taxon>
        <taxon>Okibacterium</taxon>
    </lineage>
</organism>
<sequence length="138" mass="15516">MTESMRSHHVSRVISASPDAVYEYASNVDNLPRWAAGLAQSEVVREGDVLVVESPMGRVTVRFVERNDLGVLDHDVTLPSGTVVTNPVRVLAHPNGAEIVFTVRQIELTDDEFARDIELVAADLERLEREVLREQRRR</sequence>
<dbReference type="AlphaFoldDB" id="A0A1T5IEY9"/>
<evidence type="ECO:0000313" key="2">
    <source>
        <dbReference type="Proteomes" id="UP000190857"/>
    </source>
</evidence>
<dbReference type="SUPFAM" id="SSF55961">
    <property type="entry name" value="Bet v1-like"/>
    <property type="match status" value="1"/>
</dbReference>
<gene>
    <name evidence="1" type="ORF">SAMN06309945_0346</name>
</gene>
<dbReference type="STRING" id="123320.SAMN06309945_0346"/>
<name>A0A1T5IEY9_9MICO</name>
<protein>
    <submittedName>
        <fullName evidence="1">Polyketide cyclase / dehydrase and lipid transport</fullName>
    </submittedName>
</protein>
<dbReference type="EMBL" id="FUZP01000001">
    <property type="protein sequence ID" value="SKC37592.1"/>
    <property type="molecule type" value="Genomic_DNA"/>
</dbReference>
<dbReference type="Proteomes" id="UP000190857">
    <property type="component" value="Unassembled WGS sequence"/>
</dbReference>
<dbReference type="InterPro" id="IPR023393">
    <property type="entry name" value="START-like_dom_sf"/>
</dbReference>
<dbReference type="Pfam" id="PF10604">
    <property type="entry name" value="Polyketide_cyc2"/>
    <property type="match status" value="1"/>
</dbReference>
<reference evidence="1 2" key="1">
    <citation type="submission" date="2017-02" db="EMBL/GenBank/DDBJ databases">
        <authorList>
            <person name="Peterson S.W."/>
        </authorList>
    </citation>
    <scope>NUCLEOTIDE SEQUENCE [LARGE SCALE GENOMIC DNA]</scope>
    <source>
        <strain evidence="1 2">VKM Ac-2059</strain>
    </source>
</reference>
<accession>A0A1T5IEY9</accession>
<dbReference type="Gene3D" id="3.30.530.20">
    <property type="match status" value="1"/>
</dbReference>
<dbReference type="InterPro" id="IPR019587">
    <property type="entry name" value="Polyketide_cyclase/dehydratase"/>
</dbReference>
<keyword evidence="2" id="KW-1185">Reference proteome</keyword>